<keyword evidence="3" id="KW-1185">Reference proteome</keyword>
<name>A0A5C3KLJ6_COPMA</name>
<evidence type="ECO:0000313" key="2">
    <source>
        <dbReference type="EMBL" id="TFK20847.1"/>
    </source>
</evidence>
<protein>
    <submittedName>
        <fullName evidence="2">Uncharacterized protein</fullName>
    </submittedName>
</protein>
<feature type="region of interest" description="Disordered" evidence="1">
    <location>
        <begin position="26"/>
        <end position="52"/>
    </location>
</feature>
<evidence type="ECO:0000256" key="1">
    <source>
        <dbReference type="SAM" id="MobiDB-lite"/>
    </source>
</evidence>
<evidence type="ECO:0000313" key="3">
    <source>
        <dbReference type="Proteomes" id="UP000307440"/>
    </source>
</evidence>
<proteinExistence type="predicted"/>
<reference evidence="2 3" key="1">
    <citation type="journal article" date="2019" name="Nat. Ecol. Evol.">
        <title>Megaphylogeny resolves global patterns of mushroom evolution.</title>
        <authorList>
            <person name="Varga T."/>
            <person name="Krizsan K."/>
            <person name="Foldi C."/>
            <person name="Dima B."/>
            <person name="Sanchez-Garcia M."/>
            <person name="Sanchez-Ramirez S."/>
            <person name="Szollosi G.J."/>
            <person name="Szarkandi J.G."/>
            <person name="Papp V."/>
            <person name="Albert L."/>
            <person name="Andreopoulos W."/>
            <person name="Angelini C."/>
            <person name="Antonin V."/>
            <person name="Barry K.W."/>
            <person name="Bougher N.L."/>
            <person name="Buchanan P."/>
            <person name="Buyck B."/>
            <person name="Bense V."/>
            <person name="Catcheside P."/>
            <person name="Chovatia M."/>
            <person name="Cooper J."/>
            <person name="Damon W."/>
            <person name="Desjardin D."/>
            <person name="Finy P."/>
            <person name="Geml J."/>
            <person name="Haridas S."/>
            <person name="Hughes K."/>
            <person name="Justo A."/>
            <person name="Karasinski D."/>
            <person name="Kautmanova I."/>
            <person name="Kiss B."/>
            <person name="Kocsube S."/>
            <person name="Kotiranta H."/>
            <person name="LaButti K.M."/>
            <person name="Lechner B.E."/>
            <person name="Liimatainen K."/>
            <person name="Lipzen A."/>
            <person name="Lukacs Z."/>
            <person name="Mihaltcheva S."/>
            <person name="Morgado L.N."/>
            <person name="Niskanen T."/>
            <person name="Noordeloos M.E."/>
            <person name="Ohm R.A."/>
            <person name="Ortiz-Santana B."/>
            <person name="Ovrebo C."/>
            <person name="Racz N."/>
            <person name="Riley R."/>
            <person name="Savchenko A."/>
            <person name="Shiryaev A."/>
            <person name="Soop K."/>
            <person name="Spirin V."/>
            <person name="Szebenyi C."/>
            <person name="Tomsovsky M."/>
            <person name="Tulloss R.E."/>
            <person name="Uehling J."/>
            <person name="Grigoriev I.V."/>
            <person name="Vagvolgyi C."/>
            <person name="Papp T."/>
            <person name="Martin F.M."/>
            <person name="Miettinen O."/>
            <person name="Hibbett D.S."/>
            <person name="Nagy L.G."/>
        </authorList>
    </citation>
    <scope>NUCLEOTIDE SEQUENCE [LARGE SCALE GENOMIC DNA]</scope>
    <source>
        <strain evidence="2 3">CBS 121175</strain>
    </source>
</reference>
<dbReference type="AlphaFoldDB" id="A0A5C3KLJ6"/>
<dbReference type="Gene3D" id="1.10.287.1490">
    <property type="match status" value="1"/>
</dbReference>
<dbReference type="STRING" id="230819.A0A5C3KLJ6"/>
<organism evidence="2 3">
    <name type="scientific">Coprinopsis marcescibilis</name>
    <name type="common">Agaric fungus</name>
    <name type="synonym">Psathyrella marcescibilis</name>
    <dbReference type="NCBI Taxonomy" id="230819"/>
    <lineage>
        <taxon>Eukaryota</taxon>
        <taxon>Fungi</taxon>
        <taxon>Dikarya</taxon>
        <taxon>Basidiomycota</taxon>
        <taxon>Agaricomycotina</taxon>
        <taxon>Agaricomycetes</taxon>
        <taxon>Agaricomycetidae</taxon>
        <taxon>Agaricales</taxon>
        <taxon>Agaricineae</taxon>
        <taxon>Psathyrellaceae</taxon>
        <taxon>Coprinopsis</taxon>
    </lineage>
</organism>
<feature type="compositionally biased region" description="Basic and acidic residues" evidence="1">
    <location>
        <begin position="43"/>
        <end position="52"/>
    </location>
</feature>
<dbReference type="Proteomes" id="UP000307440">
    <property type="component" value="Unassembled WGS sequence"/>
</dbReference>
<gene>
    <name evidence="2" type="ORF">FA15DRAFT_599018</name>
</gene>
<sequence>MDDRVQLATRNQELRDLNDKLNGVQEQLESREASIQNLSGEVENPKGENEELQRRNRNVEGELKDARTQLPESMADHANTNALLDARTAELKGAQTFLNKADLFSVGDVKRMLTTLNAEILQCSAWIVDKVFDLLGDIGQGNVTKEDLRVVDMSIGKQLRSTLEKNLVTANDPLPLQVALQVVPINHCSNILRKFDPTNDTANTAFQATYDLICATHDVAIAGRWRSIAMAQLTNSQKFGFDMSAVVSTIQTVISVAGGSRTRQSDPSCSTFVQSIEEHLEPVKKAVAILKHAIGQGITSLDLLPLVWAYSQPYDWKIMELSYGDEGEKACEGRLGTGIIGTIDIGLEIVSKRGHDGPARAETDIVVFPKIVLPETLEEVMTIASKGISGSSVVIDIL</sequence>
<accession>A0A5C3KLJ6</accession>
<dbReference type="OrthoDB" id="3147752at2759"/>
<dbReference type="EMBL" id="ML210286">
    <property type="protein sequence ID" value="TFK20847.1"/>
    <property type="molecule type" value="Genomic_DNA"/>
</dbReference>